<dbReference type="SUPFAM" id="SSF56801">
    <property type="entry name" value="Acetyl-CoA synthetase-like"/>
    <property type="match status" value="1"/>
</dbReference>
<dbReference type="InterPro" id="IPR000873">
    <property type="entry name" value="AMP-dep_synth/lig_dom"/>
</dbReference>
<reference evidence="5 6" key="1">
    <citation type="submission" date="2018-05" db="EMBL/GenBank/DDBJ databases">
        <title>Marinifilum breve JC075T sp. nov., a marine bacterium isolated from Yongle Blue Hole in the South China Sea.</title>
        <authorList>
            <person name="Fu T."/>
        </authorList>
    </citation>
    <scope>NUCLEOTIDE SEQUENCE [LARGE SCALE GENOMIC DNA]</scope>
    <source>
        <strain evidence="5 6">JC075</strain>
    </source>
</reference>
<evidence type="ECO:0000256" key="2">
    <source>
        <dbReference type="ARBA" id="ARBA00022598"/>
    </source>
</evidence>
<dbReference type="InterPro" id="IPR025110">
    <property type="entry name" value="AMP-bd_C"/>
</dbReference>
<evidence type="ECO:0000259" key="3">
    <source>
        <dbReference type="Pfam" id="PF00501"/>
    </source>
</evidence>
<dbReference type="PROSITE" id="PS00455">
    <property type="entry name" value="AMP_BINDING"/>
    <property type="match status" value="1"/>
</dbReference>
<dbReference type="AlphaFoldDB" id="A0A2V4A2Q0"/>
<evidence type="ECO:0000259" key="4">
    <source>
        <dbReference type="Pfam" id="PF13193"/>
    </source>
</evidence>
<dbReference type="CDD" id="cd05917">
    <property type="entry name" value="FACL_like_2"/>
    <property type="match status" value="1"/>
</dbReference>
<accession>A0A2V4A2Q0</accession>
<dbReference type="InterPro" id="IPR045851">
    <property type="entry name" value="AMP-bd_C_sf"/>
</dbReference>
<dbReference type="EMBL" id="QFLI01000001">
    <property type="protein sequence ID" value="PXY02808.1"/>
    <property type="molecule type" value="Genomic_DNA"/>
</dbReference>
<keyword evidence="6" id="KW-1185">Reference proteome</keyword>
<comment type="similarity">
    <text evidence="1">Belongs to the ATP-dependent AMP-binding enzyme family.</text>
</comment>
<dbReference type="InterPro" id="IPR020845">
    <property type="entry name" value="AMP-binding_CS"/>
</dbReference>
<dbReference type="Pfam" id="PF00501">
    <property type="entry name" value="AMP-binding"/>
    <property type="match status" value="1"/>
</dbReference>
<dbReference type="Gene3D" id="2.30.38.10">
    <property type="entry name" value="Luciferase, Domain 3"/>
    <property type="match status" value="1"/>
</dbReference>
<dbReference type="Proteomes" id="UP000248079">
    <property type="component" value="Unassembled WGS sequence"/>
</dbReference>
<keyword evidence="2" id="KW-0436">Ligase</keyword>
<dbReference type="PANTHER" id="PTHR43201:SF5">
    <property type="entry name" value="MEDIUM-CHAIN ACYL-COA LIGASE ACSF2, MITOCHONDRIAL"/>
    <property type="match status" value="1"/>
</dbReference>
<protein>
    <submittedName>
        <fullName evidence="5">AMP-binding protein</fullName>
    </submittedName>
</protein>
<dbReference type="OrthoDB" id="9778383at2"/>
<dbReference type="Gene3D" id="3.30.300.30">
    <property type="match status" value="1"/>
</dbReference>
<gene>
    <name evidence="5" type="ORF">DF185_01580</name>
</gene>
<dbReference type="FunFam" id="3.30.300.30:FF:000008">
    <property type="entry name" value="2,3-dihydroxybenzoate-AMP ligase"/>
    <property type="match status" value="1"/>
</dbReference>
<evidence type="ECO:0000256" key="1">
    <source>
        <dbReference type="ARBA" id="ARBA00006432"/>
    </source>
</evidence>
<dbReference type="FunFam" id="3.40.50.12780:FF:000003">
    <property type="entry name" value="Long-chain-fatty-acid--CoA ligase FadD"/>
    <property type="match status" value="1"/>
</dbReference>
<proteinExistence type="inferred from homology"/>
<organism evidence="5 6">
    <name type="scientific">Marinifilum breve</name>
    <dbReference type="NCBI Taxonomy" id="2184082"/>
    <lineage>
        <taxon>Bacteria</taxon>
        <taxon>Pseudomonadati</taxon>
        <taxon>Bacteroidota</taxon>
        <taxon>Bacteroidia</taxon>
        <taxon>Marinilabiliales</taxon>
        <taxon>Marinifilaceae</taxon>
    </lineage>
</organism>
<feature type="domain" description="AMP-binding enzyme C-terminal" evidence="4">
    <location>
        <begin position="446"/>
        <end position="521"/>
    </location>
</feature>
<dbReference type="Pfam" id="PF13193">
    <property type="entry name" value="AMP-binding_C"/>
    <property type="match status" value="1"/>
</dbReference>
<sequence>MNKLSYEHGSSEMPLLGETITERLKRTVELFPDREALVVPYQNYRATYQEFWNQIEEIAKGLLAFGVKKGDRVGIWSPNRHEWVIVQFATARIGAILVNVNPAYKASELKFALRQSEISLLIMSKNFRKTNYFEIIQEVRKSCIHLKQIVILDRDWQALIEAGKRISTQEIEDIEATLQFDDPINIQYTSGTTGFPKGATLTHHNILNNGYFIGERLHYTENDRVCIPVPFYHCFGMVLGNLACITHGSAMIIPGEAFEAETVLKTVQDEKCTSLYGVPLMFIAELEHPNFEKYDMSSLRTGIMAGASCPEKAMREVQEKMNMTDVAICYGMTETSPVSTQTFVDDQLDKRVSTVGRVHPHQEIKIIDPTTGKIVPRGESGEFCTRGYSVMLKYWNNEEATNAVIDDAGWMHTGDVASMDDEGYVTITGRIKDMIIRGGENISPFEIEEYLHTHEAISEVYVIGVPDYKYGEVVMAWIKFKEGRSVSEDELREYCQGQIATYKIPKYFKFTKEFPTTVTGKIRKVEMREISSRELELVGR</sequence>
<evidence type="ECO:0000313" key="5">
    <source>
        <dbReference type="EMBL" id="PXY02808.1"/>
    </source>
</evidence>
<dbReference type="GO" id="GO:0031956">
    <property type="term" value="F:medium-chain fatty acid-CoA ligase activity"/>
    <property type="evidence" value="ECO:0007669"/>
    <property type="project" value="TreeGrafter"/>
</dbReference>
<dbReference type="GO" id="GO:0006631">
    <property type="term" value="P:fatty acid metabolic process"/>
    <property type="evidence" value="ECO:0007669"/>
    <property type="project" value="TreeGrafter"/>
</dbReference>
<feature type="domain" description="AMP-dependent synthetase/ligase" evidence="3">
    <location>
        <begin position="25"/>
        <end position="395"/>
    </location>
</feature>
<comment type="caution">
    <text evidence="5">The sequence shown here is derived from an EMBL/GenBank/DDBJ whole genome shotgun (WGS) entry which is preliminary data.</text>
</comment>
<dbReference type="Gene3D" id="3.40.50.980">
    <property type="match status" value="2"/>
</dbReference>
<name>A0A2V4A2Q0_9BACT</name>
<evidence type="ECO:0000313" key="6">
    <source>
        <dbReference type="Proteomes" id="UP000248079"/>
    </source>
</evidence>
<dbReference type="PANTHER" id="PTHR43201">
    <property type="entry name" value="ACYL-COA SYNTHETASE"/>
    <property type="match status" value="1"/>
</dbReference>
<dbReference type="RefSeq" id="WP_110358967.1">
    <property type="nucleotide sequence ID" value="NZ_QFLI01000001.1"/>
</dbReference>